<gene>
    <name evidence="1" type="ORF">AWB80_07573</name>
</gene>
<name>A0A158DVQ7_9BURK</name>
<evidence type="ECO:0000313" key="2">
    <source>
        <dbReference type="Proteomes" id="UP000054911"/>
    </source>
</evidence>
<dbReference type="OrthoDB" id="7061928at2"/>
<accession>A0A158DVQ7</accession>
<dbReference type="STRING" id="1777141.AWB80_07573"/>
<comment type="caution">
    <text evidence="1">The sequence shown here is derived from an EMBL/GenBank/DDBJ whole genome shotgun (WGS) entry which is preliminary data.</text>
</comment>
<dbReference type="EMBL" id="FCOE02000050">
    <property type="protein sequence ID" value="SAK98702.1"/>
    <property type="molecule type" value="Genomic_DNA"/>
</dbReference>
<keyword evidence="2" id="KW-1185">Reference proteome</keyword>
<reference evidence="1" key="1">
    <citation type="submission" date="2016-01" db="EMBL/GenBank/DDBJ databases">
        <authorList>
            <person name="Peeters C."/>
        </authorList>
    </citation>
    <scope>NUCLEOTIDE SEQUENCE [LARGE SCALE GENOMIC DNA]</scope>
    <source>
        <strain evidence="1">LMG 29323</strain>
    </source>
</reference>
<dbReference type="RefSeq" id="WP_061179769.1">
    <property type="nucleotide sequence ID" value="NZ_FCOE02000050.1"/>
</dbReference>
<organism evidence="1 2">
    <name type="scientific">Caballeronia pedi</name>
    <dbReference type="NCBI Taxonomy" id="1777141"/>
    <lineage>
        <taxon>Bacteria</taxon>
        <taxon>Pseudomonadati</taxon>
        <taxon>Pseudomonadota</taxon>
        <taxon>Betaproteobacteria</taxon>
        <taxon>Burkholderiales</taxon>
        <taxon>Burkholderiaceae</taxon>
        <taxon>Caballeronia</taxon>
    </lineage>
</organism>
<dbReference type="Proteomes" id="UP000054911">
    <property type="component" value="Unassembled WGS sequence"/>
</dbReference>
<protein>
    <submittedName>
        <fullName evidence="1">Uncharacterized protein</fullName>
    </submittedName>
</protein>
<evidence type="ECO:0000313" key="1">
    <source>
        <dbReference type="EMBL" id="SAK98702.1"/>
    </source>
</evidence>
<dbReference type="AlphaFoldDB" id="A0A158DVQ7"/>
<proteinExistence type="predicted"/>
<sequence length="216" mass="24031">MRLNPARFNAHLNHIGQQFKWRKAFRCPCINRHSGAAAPNCPQCFGKGWIWAAALDAVAGMAGQQVRQQWAQFGMWQDGDAVVTIGSDSPMYEMGQFDRVTMLNSTDYFSLSFTRGAPNERILDPVEKVTRVFWLDADKQIVEGGIPKVPANGVPVWSIGAPPAGTSYSITGTRFSEYFCYGPFPSDRGEHSGARLPKRVVLRRFDLFGRDLAPTT</sequence>